<protein>
    <submittedName>
        <fullName evidence="1">Uncharacterized protein</fullName>
    </submittedName>
</protein>
<proteinExistence type="predicted"/>
<name>A0ACB8CTV1_DERSI</name>
<evidence type="ECO:0000313" key="1">
    <source>
        <dbReference type="EMBL" id="KAH7950444.1"/>
    </source>
</evidence>
<sequence>MSRIILDSKCPRLSDPEAAQCMKPWLAALRKPNSSLKKLCIDLRGFGEAECHDFFNAITDNDVVRSVVVHSLPIIDGLDRVFAMIQNRGLKDRVVIKGQYMHLTPKQLQECPQISSASIGDCHFMRSHYVGMYPAISALDVLGGCAHVTSMQVDCYDFDRNDLSALAACIKGSSALIDVNIHLSQDDTLLTKQEHRVVQAELVSALAFNLKLVRIRVTGVLLSDDDFSVLADSAKKSTSIIDLTLTPGCVFSAMHDAMYRQVRSCRVHKAESFTGASDAKNIALADILESTRKNASAVLDAAQFVLGEQDGVEGARAIELMYDHPHVFQMVREAADVSKAEAKKMISRARLRVRCCSLDEFMRMAGVVKERVECLGHPGTRLQLVDIGDDCWLHIRNFLKIADVLEL</sequence>
<organism evidence="1 2">
    <name type="scientific">Dermacentor silvarum</name>
    <name type="common">Tick</name>
    <dbReference type="NCBI Taxonomy" id="543639"/>
    <lineage>
        <taxon>Eukaryota</taxon>
        <taxon>Metazoa</taxon>
        <taxon>Ecdysozoa</taxon>
        <taxon>Arthropoda</taxon>
        <taxon>Chelicerata</taxon>
        <taxon>Arachnida</taxon>
        <taxon>Acari</taxon>
        <taxon>Parasitiformes</taxon>
        <taxon>Ixodida</taxon>
        <taxon>Ixodoidea</taxon>
        <taxon>Ixodidae</taxon>
        <taxon>Rhipicephalinae</taxon>
        <taxon>Dermacentor</taxon>
    </lineage>
</organism>
<keyword evidence="2" id="KW-1185">Reference proteome</keyword>
<dbReference type="Proteomes" id="UP000821865">
    <property type="component" value="Chromosome 5"/>
</dbReference>
<reference evidence="1" key="1">
    <citation type="submission" date="2020-05" db="EMBL/GenBank/DDBJ databases">
        <title>Large-scale comparative analyses of tick genomes elucidate their genetic diversity and vector capacities.</title>
        <authorList>
            <person name="Jia N."/>
            <person name="Wang J."/>
            <person name="Shi W."/>
            <person name="Du L."/>
            <person name="Sun Y."/>
            <person name="Zhan W."/>
            <person name="Jiang J."/>
            <person name="Wang Q."/>
            <person name="Zhang B."/>
            <person name="Ji P."/>
            <person name="Sakyi L.B."/>
            <person name="Cui X."/>
            <person name="Yuan T."/>
            <person name="Jiang B."/>
            <person name="Yang W."/>
            <person name="Lam T.T.-Y."/>
            <person name="Chang Q."/>
            <person name="Ding S."/>
            <person name="Wang X."/>
            <person name="Zhu J."/>
            <person name="Ruan X."/>
            <person name="Zhao L."/>
            <person name="Wei J."/>
            <person name="Que T."/>
            <person name="Du C."/>
            <person name="Cheng J."/>
            <person name="Dai P."/>
            <person name="Han X."/>
            <person name="Huang E."/>
            <person name="Gao Y."/>
            <person name="Liu J."/>
            <person name="Shao H."/>
            <person name="Ye R."/>
            <person name="Li L."/>
            <person name="Wei W."/>
            <person name="Wang X."/>
            <person name="Wang C."/>
            <person name="Yang T."/>
            <person name="Huo Q."/>
            <person name="Li W."/>
            <person name="Guo W."/>
            <person name="Chen H."/>
            <person name="Zhou L."/>
            <person name="Ni X."/>
            <person name="Tian J."/>
            <person name="Zhou Y."/>
            <person name="Sheng Y."/>
            <person name="Liu T."/>
            <person name="Pan Y."/>
            <person name="Xia L."/>
            <person name="Li J."/>
            <person name="Zhao F."/>
            <person name="Cao W."/>
        </authorList>
    </citation>
    <scope>NUCLEOTIDE SEQUENCE</scope>
    <source>
        <strain evidence="1">Dsil-2018</strain>
    </source>
</reference>
<dbReference type="EMBL" id="CM023474">
    <property type="protein sequence ID" value="KAH7950444.1"/>
    <property type="molecule type" value="Genomic_DNA"/>
</dbReference>
<accession>A0ACB8CTV1</accession>
<gene>
    <name evidence="1" type="ORF">HPB49_024122</name>
</gene>
<comment type="caution">
    <text evidence="1">The sequence shown here is derived from an EMBL/GenBank/DDBJ whole genome shotgun (WGS) entry which is preliminary data.</text>
</comment>
<evidence type="ECO:0000313" key="2">
    <source>
        <dbReference type="Proteomes" id="UP000821865"/>
    </source>
</evidence>